<dbReference type="SUPFAM" id="SSF88659">
    <property type="entry name" value="Sigma3 and sigma4 domains of RNA polymerase sigma factors"/>
    <property type="match status" value="1"/>
</dbReference>
<sequence length="167" mass="18642">MTFEEFVAARLGALVRYATVVAWDADLAEDIVQNVLVKAHARWGHLQRMEAPERYVQRMLVNEFLSWRRRAAARTVRVGDGIEGLVAPLPDPTGGYDERDAVMRLIGTLPPRQRAVIALRFYADLPVEEIADVLGCRVSTVRTHLDRAMGALRVSLPHALTATGEVR</sequence>
<evidence type="ECO:0000256" key="2">
    <source>
        <dbReference type="ARBA" id="ARBA00023015"/>
    </source>
</evidence>
<comment type="similarity">
    <text evidence="1">Belongs to the sigma-70 factor family. ECF subfamily.</text>
</comment>
<keyword evidence="3" id="KW-0731">Sigma factor</keyword>
<dbReference type="InterPro" id="IPR014284">
    <property type="entry name" value="RNA_pol_sigma-70_dom"/>
</dbReference>
<keyword evidence="8" id="KW-1185">Reference proteome</keyword>
<dbReference type="InterPro" id="IPR039425">
    <property type="entry name" value="RNA_pol_sigma-70-like"/>
</dbReference>
<organism evidence="7 8">
    <name type="scientific">Dactylosporangium matsuzakiense</name>
    <dbReference type="NCBI Taxonomy" id="53360"/>
    <lineage>
        <taxon>Bacteria</taxon>
        <taxon>Bacillati</taxon>
        <taxon>Actinomycetota</taxon>
        <taxon>Actinomycetes</taxon>
        <taxon>Micromonosporales</taxon>
        <taxon>Micromonosporaceae</taxon>
        <taxon>Dactylosporangium</taxon>
    </lineage>
</organism>
<evidence type="ECO:0000256" key="1">
    <source>
        <dbReference type="ARBA" id="ARBA00010641"/>
    </source>
</evidence>
<proteinExistence type="inferred from homology"/>
<dbReference type="Proteomes" id="UP001143480">
    <property type="component" value="Unassembled WGS sequence"/>
</dbReference>
<dbReference type="InterPro" id="IPR036388">
    <property type="entry name" value="WH-like_DNA-bd_sf"/>
</dbReference>
<dbReference type="InterPro" id="IPR013324">
    <property type="entry name" value="RNA_pol_sigma_r3/r4-like"/>
</dbReference>
<protein>
    <submittedName>
        <fullName evidence="7">RNA polymerase sigma24 factor</fullName>
    </submittedName>
</protein>
<dbReference type="PANTHER" id="PTHR43133">
    <property type="entry name" value="RNA POLYMERASE ECF-TYPE SIGMA FACTO"/>
    <property type="match status" value="1"/>
</dbReference>
<accession>A0A9W6KI43</accession>
<evidence type="ECO:0000256" key="3">
    <source>
        <dbReference type="ARBA" id="ARBA00023082"/>
    </source>
</evidence>
<dbReference type="EMBL" id="BSFP01000017">
    <property type="protein sequence ID" value="GLL01608.1"/>
    <property type="molecule type" value="Genomic_DNA"/>
</dbReference>
<gene>
    <name evidence="7" type="ORF">GCM10017581_033500</name>
</gene>
<dbReference type="InterPro" id="IPR013325">
    <property type="entry name" value="RNA_pol_sigma_r2"/>
</dbReference>
<evidence type="ECO:0000259" key="6">
    <source>
        <dbReference type="Pfam" id="PF08281"/>
    </source>
</evidence>
<dbReference type="SUPFAM" id="SSF88946">
    <property type="entry name" value="Sigma2 domain of RNA polymerase sigma factors"/>
    <property type="match status" value="1"/>
</dbReference>
<feature type="domain" description="RNA polymerase sigma factor 70 region 4 type 2" evidence="6">
    <location>
        <begin position="100"/>
        <end position="151"/>
    </location>
</feature>
<dbReference type="Gene3D" id="1.10.10.10">
    <property type="entry name" value="Winged helix-like DNA-binding domain superfamily/Winged helix DNA-binding domain"/>
    <property type="match status" value="1"/>
</dbReference>
<comment type="caution">
    <text evidence="7">The sequence shown here is derived from an EMBL/GenBank/DDBJ whole genome shotgun (WGS) entry which is preliminary data.</text>
</comment>
<dbReference type="InterPro" id="IPR013249">
    <property type="entry name" value="RNA_pol_sigma70_r4_t2"/>
</dbReference>
<keyword evidence="2" id="KW-0805">Transcription regulation</keyword>
<dbReference type="GO" id="GO:0003677">
    <property type="term" value="F:DNA binding"/>
    <property type="evidence" value="ECO:0007669"/>
    <property type="project" value="UniProtKB-KW"/>
</dbReference>
<reference evidence="7" key="1">
    <citation type="journal article" date="2014" name="Int. J. Syst. Evol. Microbiol.">
        <title>Complete genome sequence of Corynebacterium casei LMG S-19264T (=DSM 44701T), isolated from a smear-ripened cheese.</title>
        <authorList>
            <consortium name="US DOE Joint Genome Institute (JGI-PGF)"/>
            <person name="Walter F."/>
            <person name="Albersmeier A."/>
            <person name="Kalinowski J."/>
            <person name="Ruckert C."/>
        </authorList>
    </citation>
    <scope>NUCLEOTIDE SEQUENCE</scope>
    <source>
        <strain evidence="7">VKM Ac-1321</strain>
    </source>
</reference>
<dbReference type="GO" id="GO:0006352">
    <property type="term" value="P:DNA-templated transcription initiation"/>
    <property type="evidence" value="ECO:0007669"/>
    <property type="project" value="InterPro"/>
</dbReference>
<dbReference type="AlphaFoldDB" id="A0A9W6KI43"/>
<name>A0A9W6KI43_9ACTN</name>
<evidence type="ECO:0000256" key="4">
    <source>
        <dbReference type="ARBA" id="ARBA00023125"/>
    </source>
</evidence>
<dbReference type="Pfam" id="PF08281">
    <property type="entry name" value="Sigma70_r4_2"/>
    <property type="match status" value="1"/>
</dbReference>
<dbReference type="PANTHER" id="PTHR43133:SF50">
    <property type="entry name" value="ECF RNA POLYMERASE SIGMA FACTOR SIGM"/>
    <property type="match status" value="1"/>
</dbReference>
<reference evidence="7" key="2">
    <citation type="submission" date="2023-01" db="EMBL/GenBank/DDBJ databases">
        <authorList>
            <person name="Sun Q."/>
            <person name="Evtushenko L."/>
        </authorList>
    </citation>
    <scope>NUCLEOTIDE SEQUENCE</scope>
    <source>
        <strain evidence="7">VKM Ac-1321</strain>
    </source>
</reference>
<dbReference type="RefSeq" id="WP_261964282.1">
    <property type="nucleotide sequence ID" value="NZ_BAAAXA010000003.1"/>
</dbReference>
<evidence type="ECO:0000313" key="8">
    <source>
        <dbReference type="Proteomes" id="UP001143480"/>
    </source>
</evidence>
<keyword evidence="4" id="KW-0238">DNA-binding</keyword>
<evidence type="ECO:0000256" key="5">
    <source>
        <dbReference type="ARBA" id="ARBA00023163"/>
    </source>
</evidence>
<keyword evidence="5" id="KW-0804">Transcription</keyword>
<evidence type="ECO:0000313" key="7">
    <source>
        <dbReference type="EMBL" id="GLL01608.1"/>
    </source>
</evidence>
<dbReference type="GO" id="GO:0016987">
    <property type="term" value="F:sigma factor activity"/>
    <property type="evidence" value="ECO:0007669"/>
    <property type="project" value="UniProtKB-KW"/>
</dbReference>
<dbReference type="NCBIfam" id="TIGR02937">
    <property type="entry name" value="sigma70-ECF"/>
    <property type="match status" value="1"/>
</dbReference>
<dbReference type="Gene3D" id="1.10.1740.10">
    <property type="match status" value="1"/>
</dbReference>
<dbReference type="CDD" id="cd06171">
    <property type="entry name" value="Sigma70_r4"/>
    <property type="match status" value="1"/>
</dbReference>